<dbReference type="Gene3D" id="1.10.132.120">
    <property type="match status" value="1"/>
</dbReference>
<dbReference type="EMBL" id="OCNJ01000007">
    <property type="protein sequence ID" value="SOD97969.1"/>
    <property type="molecule type" value="Genomic_DNA"/>
</dbReference>
<dbReference type="InterPro" id="IPR035447">
    <property type="entry name" value="DNA_topo_I_N_sf"/>
</dbReference>
<evidence type="ECO:0000259" key="2">
    <source>
        <dbReference type="Pfam" id="PF01028"/>
    </source>
</evidence>
<evidence type="ECO:0000313" key="5">
    <source>
        <dbReference type="Proteomes" id="UP000219621"/>
    </source>
</evidence>
<dbReference type="GO" id="GO:0006265">
    <property type="term" value="P:DNA topological change"/>
    <property type="evidence" value="ECO:0007669"/>
    <property type="project" value="InterPro"/>
</dbReference>
<reference evidence="4 5" key="1">
    <citation type="submission" date="2017-09" db="EMBL/GenBank/DDBJ databases">
        <authorList>
            <person name="Ehlers B."/>
            <person name="Leendertz F.H."/>
        </authorList>
    </citation>
    <scope>NUCLEOTIDE SEQUENCE [LARGE SCALE GENOMIC DNA]</scope>
    <source>
        <strain evidence="4 5">USBA 140</strain>
    </source>
</reference>
<dbReference type="Proteomes" id="UP000219621">
    <property type="component" value="Unassembled WGS sequence"/>
</dbReference>
<feature type="domain" description="DNA topoisomerase I catalytic core eukaryotic-type" evidence="2">
    <location>
        <begin position="77"/>
        <end position="156"/>
    </location>
</feature>
<accession>A0A286GSC1</accession>
<dbReference type="OrthoDB" id="9778962at2"/>
<keyword evidence="5" id="KW-1185">Reference proteome</keyword>
<gene>
    <name evidence="4" type="ORF">SAMN05421508_107144</name>
</gene>
<feature type="domain" description="DNA topoisomerase IB N-terminal" evidence="3">
    <location>
        <begin position="35"/>
        <end position="74"/>
    </location>
</feature>
<dbReference type="InterPro" id="IPR013500">
    <property type="entry name" value="TopoI_cat_euk"/>
</dbReference>
<evidence type="ECO:0000259" key="3">
    <source>
        <dbReference type="Pfam" id="PF21338"/>
    </source>
</evidence>
<protein>
    <submittedName>
        <fullName evidence="4">DNA topoisomerase-1</fullName>
    </submittedName>
</protein>
<feature type="compositionally biased region" description="Basic and acidic residues" evidence="1">
    <location>
        <begin position="11"/>
        <end position="27"/>
    </location>
</feature>
<evidence type="ECO:0000313" key="4">
    <source>
        <dbReference type="EMBL" id="SOD97969.1"/>
    </source>
</evidence>
<sequence>MPDPSPVSGPELKRHGLRHSSDTEPGIRRRRRGKGFTFYDAAGTRITDPEEIARCNALAVPPAYRDVWICADPRHSVGSAEVNAYLHDHTGDDFTAKDFRTWAATVMAYHALCAAPEATTKKERQSHLKAAVAQVADRLRNTQAICRKAYVHPAVIAHWEIGELAAACASAHANADRAPEGLRKEERQVWVFLKEAEEKAAQAAQ</sequence>
<feature type="region of interest" description="Disordered" evidence="1">
    <location>
        <begin position="1"/>
        <end position="30"/>
    </location>
</feature>
<dbReference type="InterPro" id="IPR011010">
    <property type="entry name" value="DNA_brk_join_enz"/>
</dbReference>
<organism evidence="4 5">
    <name type="scientific">Caenispirillum bisanense</name>
    <dbReference type="NCBI Taxonomy" id="414052"/>
    <lineage>
        <taxon>Bacteria</taxon>
        <taxon>Pseudomonadati</taxon>
        <taxon>Pseudomonadota</taxon>
        <taxon>Alphaproteobacteria</taxon>
        <taxon>Rhodospirillales</taxon>
        <taxon>Novispirillaceae</taxon>
        <taxon>Caenispirillum</taxon>
    </lineage>
</organism>
<evidence type="ECO:0000256" key="1">
    <source>
        <dbReference type="SAM" id="MobiDB-lite"/>
    </source>
</evidence>
<keyword evidence="4" id="KW-0413">Isomerase</keyword>
<proteinExistence type="predicted"/>
<dbReference type="SUPFAM" id="SSF55869">
    <property type="entry name" value="DNA topoisomerase I domain"/>
    <property type="match status" value="1"/>
</dbReference>
<dbReference type="GO" id="GO:0003917">
    <property type="term" value="F:DNA topoisomerase type I (single strand cut, ATP-independent) activity"/>
    <property type="evidence" value="ECO:0007669"/>
    <property type="project" value="InterPro"/>
</dbReference>
<dbReference type="GO" id="GO:0003677">
    <property type="term" value="F:DNA binding"/>
    <property type="evidence" value="ECO:0007669"/>
    <property type="project" value="InterPro"/>
</dbReference>
<dbReference type="AlphaFoldDB" id="A0A286GSC1"/>
<dbReference type="RefSeq" id="WP_097280399.1">
    <property type="nucleotide sequence ID" value="NZ_OCNJ01000007.1"/>
</dbReference>
<dbReference type="Pfam" id="PF01028">
    <property type="entry name" value="Topoisom_I"/>
    <property type="match status" value="1"/>
</dbReference>
<dbReference type="SUPFAM" id="SSF56349">
    <property type="entry name" value="DNA breaking-rejoining enzymes"/>
    <property type="match status" value="1"/>
</dbReference>
<dbReference type="InterPro" id="IPR049331">
    <property type="entry name" value="Top1B_N_bact"/>
</dbReference>
<name>A0A286GSC1_9PROT</name>
<dbReference type="Pfam" id="PF21338">
    <property type="entry name" value="Top1B_N_bact"/>
    <property type="match status" value="1"/>
</dbReference>